<name>A0AAW0U1W8_SCYPA</name>
<dbReference type="Proteomes" id="UP001487740">
    <property type="component" value="Unassembled WGS sequence"/>
</dbReference>
<protein>
    <submittedName>
        <fullName evidence="1">Uncharacterized protein</fullName>
    </submittedName>
</protein>
<keyword evidence="2" id="KW-1185">Reference proteome</keyword>
<evidence type="ECO:0000313" key="1">
    <source>
        <dbReference type="EMBL" id="KAK8394049.1"/>
    </source>
</evidence>
<dbReference type="EMBL" id="JARAKH010000019">
    <property type="protein sequence ID" value="KAK8394049.1"/>
    <property type="molecule type" value="Genomic_DNA"/>
</dbReference>
<proteinExistence type="predicted"/>
<accession>A0AAW0U1W8</accession>
<comment type="caution">
    <text evidence="1">The sequence shown here is derived from an EMBL/GenBank/DDBJ whole genome shotgun (WGS) entry which is preliminary data.</text>
</comment>
<evidence type="ECO:0000313" key="2">
    <source>
        <dbReference type="Proteomes" id="UP001487740"/>
    </source>
</evidence>
<sequence length="206" mass="23615">MNKWVSSIPEGRMKWVSSIPEGRMKWVSSIPEGRMKWAFLREMWPVYVTVLKYPCLRRVSSRATPRGQRERRNEDVTPPRGCSGSLPWCTETTELLSRRWRRCFRYAELSVDSQPGNKSEVEVPFLGREGSLECPLMGRGMRSFIGLLLQRFAHVVLQRRVSGQHYRQRAGAPRNAGCDLGDLSSTAGRCLIGLRLSPRPPPVRSW</sequence>
<gene>
    <name evidence="1" type="ORF">O3P69_006324</name>
</gene>
<dbReference type="AlphaFoldDB" id="A0AAW0U1W8"/>
<organism evidence="1 2">
    <name type="scientific">Scylla paramamosain</name>
    <name type="common">Mud crab</name>
    <dbReference type="NCBI Taxonomy" id="85552"/>
    <lineage>
        <taxon>Eukaryota</taxon>
        <taxon>Metazoa</taxon>
        <taxon>Ecdysozoa</taxon>
        <taxon>Arthropoda</taxon>
        <taxon>Crustacea</taxon>
        <taxon>Multicrustacea</taxon>
        <taxon>Malacostraca</taxon>
        <taxon>Eumalacostraca</taxon>
        <taxon>Eucarida</taxon>
        <taxon>Decapoda</taxon>
        <taxon>Pleocyemata</taxon>
        <taxon>Brachyura</taxon>
        <taxon>Eubrachyura</taxon>
        <taxon>Portunoidea</taxon>
        <taxon>Portunidae</taxon>
        <taxon>Portuninae</taxon>
        <taxon>Scylla</taxon>
    </lineage>
</organism>
<reference evidence="1 2" key="1">
    <citation type="submission" date="2023-03" db="EMBL/GenBank/DDBJ databases">
        <title>High-quality genome of Scylla paramamosain provides insights in environmental adaptation.</title>
        <authorList>
            <person name="Zhang L."/>
        </authorList>
    </citation>
    <scope>NUCLEOTIDE SEQUENCE [LARGE SCALE GENOMIC DNA]</scope>
    <source>
        <strain evidence="1">LZ_2023a</strain>
        <tissue evidence="1">Muscle</tissue>
    </source>
</reference>